<protein>
    <submittedName>
        <fullName evidence="2">Uncharacterized protein</fullName>
    </submittedName>
</protein>
<accession>A0A146K416</accession>
<gene>
    <name evidence="2" type="ORF">TPC1_30109</name>
</gene>
<evidence type="ECO:0000256" key="1">
    <source>
        <dbReference type="SAM" id="Coils"/>
    </source>
</evidence>
<feature type="coiled-coil region" evidence="1">
    <location>
        <begin position="239"/>
        <end position="273"/>
    </location>
</feature>
<dbReference type="AlphaFoldDB" id="A0A146K416"/>
<sequence>MLLISFSLAVTDSSNIPDNHSLKYYYDVVLVPTHTELLADFRKIQRLSDQLFQSPKSTILLAINEPNSLEAYEYLMQKGFTFENKTILGEQAAVYKFCLILAQQRRGTTAENVRSALDELQNLVSLQEFEAIMYSNSIFKALNPSSVFPKDFHVISLGTNCFSRGIFQRGYISTNRETGQSVFPLDYAYSFNFSLSLNLIEAEFENYTESILQSSDDVGFLREKYIFLQESAFFSVKHEQILSHDLKNLQQTKQKYENLIQNYKTALQDQKWKVFCHFNLFDNVEAGQIDRFIKIMENKEINNYLLVVLAYHQPEFKYDNERVLVIPSLDGIYQDLSWYSKQMITTDLFGPNMLSNYEIQINKIKWFIQKWIQWLSNCQIMIIHSYNFCLLLHKQL</sequence>
<keyword evidence="1" id="KW-0175">Coiled coil</keyword>
<name>A0A146K416_9EUKA</name>
<evidence type="ECO:0000313" key="2">
    <source>
        <dbReference type="EMBL" id="JAP90396.1"/>
    </source>
</evidence>
<organism evidence="2">
    <name type="scientific">Trepomonas sp. PC1</name>
    <dbReference type="NCBI Taxonomy" id="1076344"/>
    <lineage>
        <taxon>Eukaryota</taxon>
        <taxon>Metamonada</taxon>
        <taxon>Diplomonadida</taxon>
        <taxon>Hexamitidae</taxon>
        <taxon>Hexamitinae</taxon>
        <taxon>Trepomonas</taxon>
    </lineage>
</organism>
<reference evidence="2" key="1">
    <citation type="submission" date="2015-07" db="EMBL/GenBank/DDBJ databases">
        <title>Adaptation to a free-living lifestyle via gene acquisitions in the diplomonad Trepomonas sp. PC1.</title>
        <authorList>
            <person name="Xu F."/>
            <person name="Jerlstrom-Hultqvist J."/>
            <person name="Kolisko M."/>
            <person name="Simpson A.G.B."/>
            <person name="Roger A.J."/>
            <person name="Svard S.G."/>
            <person name="Andersson J.O."/>
        </authorList>
    </citation>
    <scope>NUCLEOTIDE SEQUENCE</scope>
    <source>
        <strain evidence="2">PC1</strain>
    </source>
</reference>
<proteinExistence type="predicted"/>
<dbReference type="EMBL" id="GDID01006210">
    <property type="protein sequence ID" value="JAP90396.1"/>
    <property type="molecule type" value="Transcribed_RNA"/>
</dbReference>